<dbReference type="eggNOG" id="COG2067">
    <property type="taxonomic scope" value="Bacteria"/>
</dbReference>
<dbReference type="SUPFAM" id="SSF56935">
    <property type="entry name" value="Porins"/>
    <property type="match status" value="1"/>
</dbReference>
<organism evidence="2 3">
    <name type="scientific">Porphyromonas cangingivalis</name>
    <dbReference type="NCBI Taxonomy" id="36874"/>
    <lineage>
        <taxon>Bacteria</taxon>
        <taxon>Pseudomonadati</taxon>
        <taxon>Bacteroidota</taxon>
        <taxon>Bacteroidia</taxon>
        <taxon>Bacteroidales</taxon>
        <taxon>Porphyromonadaceae</taxon>
        <taxon>Porphyromonas</taxon>
    </lineage>
</organism>
<protein>
    <recommendedName>
        <fullName evidence="4">PorV/PorQ family protein</fullName>
    </recommendedName>
</protein>
<evidence type="ECO:0000313" key="3">
    <source>
        <dbReference type="Proteomes" id="UP000030125"/>
    </source>
</evidence>
<dbReference type="Proteomes" id="UP000030125">
    <property type="component" value="Unassembled WGS sequence"/>
</dbReference>
<gene>
    <name evidence="2" type="ORF">HQ35_06810</name>
</gene>
<dbReference type="Gene3D" id="2.40.160.60">
    <property type="entry name" value="Outer membrane protein transport protein (OMPP1/FadL/TodX)"/>
    <property type="match status" value="1"/>
</dbReference>
<dbReference type="OrthoDB" id="1013710at2"/>
<name>A0A0A2EPS3_PORCN</name>
<dbReference type="STRING" id="36874.HQ34_05395"/>
<dbReference type="EMBL" id="JQJD01000047">
    <property type="protein sequence ID" value="KGN79712.1"/>
    <property type="molecule type" value="Genomic_DNA"/>
</dbReference>
<keyword evidence="1" id="KW-0732">Signal</keyword>
<evidence type="ECO:0000256" key="1">
    <source>
        <dbReference type="SAM" id="SignalP"/>
    </source>
</evidence>
<feature type="signal peptide" evidence="1">
    <location>
        <begin position="1"/>
        <end position="25"/>
    </location>
</feature>
<evidence type="ECO:0000313" key="2">
    <source>
        <dbReference type="EMBL" id="KGN79712.1"/>
    </source>
</evidence>
<accession>A0A0A2EPS3</accession>
<reference evidence="2 3" key="1">
    <citation type="submission" date="2014-08" db="EMBL/GenBank/DDBJ databases">
        <title>Porphyromonas cangingivalis strain:COT-109_OH1386 Genome sequencing.</title>
        <authorList>
            <person name="Wallis C."/>
            <person name="Deusch O."/>
            <person name="O'Flynn C."/>
            <person name="Davis I."/>
            <person name="Jospin G."/>
            <person name="Darling A.E."/>
            <person name="Coil D.A."/>
            <person name="Alexiev A."/>
            <person name="Horsfall A."/>
            <person name="Kirkwood N."/>
            <person name="Harris S."/>
            <person name="Eisen J.A."/>
        </authorList>
    </citation>
    <scope>NUCLEOTIDE SEQUENCE [LARGE SCALE GENOMIC DNA]</scope>
    <source>
        <strain evidence="3">COT-109 OH1386</strain>
    </source>
</reference>
<dbReference type="RefSeq" id="WP_036851991.1">
    <property type="nucleotide sequence ID" value="NZ_JQJD01000047.1"/>
</dbReference>
<dbReference type="NCBIfam" id="NF033709">
    <property type="entry name" value="PorV_fam"/>
    <property type="match status" value="1"/>
</dbReference>
<sequence length="317" mass="34290">MKIKYIIGAISFAAMGLFSAPKAIAQSLPVLETPVDARAAAMGGVSLTHTDRSYLYVNPASIFQTDKKLTVSASGLLFPKMNMVEGRLLNGMATAGWKFHNRHVVYAGFRYQGGLTLPSVKDQFGTPGKKVSPFDWTADLGYAFRFNDQLSAFASGSFVQSYTGRTAMTGTFSLGANYFMNFNNSAAKYLNIAARVSDLGAPISFSSKDAFALPSRAELTGDLGSAFSDNHELNLTLGGRYSFLASKPLYQANIGADYTIFKMVSLRAGYQYGSQSTSAWTGGIGVKFYNFKLDFAAINGLGEFGTNRMMVSLSFDY</sequence>
<keyword evidence="3" id="KW-1185">Reference proteome</keyword>
<proteinExistence type="predicted"/>
<evidence type="ECO:0008006" key="4">
    <source>
        <dbReference type="Google" id="ProtNLM"/>
    </source>
</evidence>
<comment type="caution">
    <text evidence="2">The sequence shown here is derived from an EMBL/GenBank/DDBJ whole genome shotgun (WGS) entry which is preliminary data.</text>
</comment>
<feature type="chain" id="PRO_5001987082" description="PorV/PorQ family protein" evidence="1">
    <location>
        <begin position="26"/>
        <end position="317"/>
    </location>
</feature>
<dbReference type="AlphaFoldDB" id="A0A0A2EPS3"/>